<comment type="subcellular location">
    <subcellularLocation>
        <location evidence="2">Membrane</location>
        <topology evidence="2">Multi-pass membrane protein</topology>
    </subcellularLocation>
</comment>
<dbReference type="Gene3D" id="3.30.450.20">
    <property type="entry name" value="PAS domain"/>
    <property type="match status" value="1"/>
</dbReference>
<comment type="catalytic activity">
    <reaction evidence="1">
        <text>ATP + protein L-histidine = ADP + protein N-phospho-L-histidine.</text>
        <dbReference type="EC" id="2.7.13.3"/>
    </reaction>
</comment>
<keyword evidence="10 14" id="KW-1133">Transmembrane helix</keyword>
<evidence type="ECO:0000256" key="2">
    <source>
        <dbReference type="ARBA" id="ARBA00004141"/>
    </source>
</evidence>
<dbReference type="PANTHER" id="PTHR41523">
    <property type="entry name" value="TWO-COMPONENT SYSTEM SENSOR PROTEIN"/>
    <property type="match status" value="1"/>
</dbReference>
<dbReference type="CDD" id="cd00130">
    <property type="entry name" value="PAS"/>
    <property type="match status" value="1"/>
</dbReference>
<evidence type="ECO:0000256" key="14">
    <source>
        <dbReference type="SAM" id="Phobius"/>
    </source>
</evidence>
<proteinExistence type="predicted"/>
<evidence type="ECO:0000256" key="8">
    <source>
        <dbReference type="ARBA" id="ARBA00022777"/>
    </source>
</evidence>
<dbReference type="InterPro" id="IPR000700">
    <property type="entry name" value="PAS-assoc_C"/>
</dbReference>
<keyword evidence="8" id="KW-0418">Kinase</keyword>
<dbReference type="OrthoDB" id="9767435at2"/>
<keyword evidence="18" id="KW-1185">Reference proteome</keyword>
<evidence type="ECO:0000259" key="16">
    <source>
        <dbReference type="PROSITE" id="PS50113"/>
    </source>
</evidence>
<feature type="domain" description="PAC" evidence="16">
    <location>
        <begin position="193"/>
        <end position="249"/>
    </location>
</feature>
<dbReference type="NCBIfam" id="TIGR00229">
    <property type="entry name" value="sensory_box"/>
    <property type="match status" value="1"/>
</dbReference>
<evidence type="ECO:0000256" key="10">
    <source>
        <dbReference type="ARBA" id="ARBA00022989"/>
    </source>
</evidence>
<dbReference type="EMBL" id="NPEX01000009">
    <property type="protein sequence ID" value="RAI45725.1"/>
    <property type="molecule type" value="Genomic_DNA"/>
</dbReference>
<evidence type="ECO:0000256" key="13">
    <source>
        <dbReference type="ARBA" id="ARBA00023136"/>
    </source>
</evidence>
<evidence type="ECO:0000256" key="1">
    <source>
        <dbReference type="ARBA" id="ARBA00000085"/>
    </source>
</evidence>
<dbReference type="SUPFAM" id="SSF55874">
    <property type="entry name" value="ATPase domain of HSP90 chaperone/DNA topoisomerase II/histidine kinase"/>
    <property type="match status" value="1"/>
</dbReference>
<keyword evidence="12" id="KW-0843">Virulence</keyword>
<keyword evidence="13 14" id="KW-0472">Membrane</keyword>
<dbReference type="Gene3D" id="3.30.565.10">
    <property type="entry name" value="Histidine kinase-like ATPase, C-terminal domain"/>
    <property type="match status" value="1"/>
</dbReference>
<dbReference type="SMART" id="SM00091">
    <property type="entry name" value="PAS"/>
    <property type="match status" value="1"/>
</dbReference>
<dbReference type="SMART" id="SM00387">
    <property type="entry name" value="HATPase_c"/>
    <property type="match status" value="1"/>
</dbReference>
<evidence type="ECO:0000256" key="6">
    <source>
        <dbReference type="ARBA" id="ARBA00022692"/>
    </source>
</evidence>
<dbReference type="GO" id="GO:0004673">
    <property type="term" value="F:protein histidine kinase activity"/>
    <property type="evidence" value="ECO:0007669"/>
    <property type="project" value="UniProtKB-EC"/>
</dbReference>
<dbReference type="PROSITE" id="PS50112">
    <property type="entry name" value="PAS"/>
    <property type="match status" value="1"/>
</dbReference>
<dbReference type="InterPro" id="IPR025201">
    <property type="entry name" value="KdpD_TM"/>
</dbReference>
<evidence type="ECO:0000256" key="4">
    <source>
        <dbReference type="ARBA" id="ARBA00022553"/>
    </source>
</evidence>
<evidence type="ECO:0000256" key="11">
    <source>
        <dbReference type="ARBA" id="ARBA00023012"/>
    </source>
</evidence>
<dbReference type="InterPro" id="IPR036890">
    <property type="entry name" value="HATPase_C_sf"/>
</dbReference>
<evidence type="ECO:0000256" key="9">
    <source>
        <dbReference type="ARBA" id="ARBA00022840"/>
    </source>
</evidence>
<keyword evidence="4" id="KW-0597">Phosphoprotein</keyword>
<feature type="transmembrane region" description="Helical" evidence="14">
    <location>
        <begin position="16"/>
        <end position="38"/>
    </location>
</feature>
<dbReference type="AlphaFoldDB" id="A0A327L6N7"/>
<gene>
    <name evidence="17" type="ORF">CH341_02580</name>
</gene>
<organism evidence="17 18">
    <name type="scientific">Rhodoplanes roseus</name>
    <dbReference type="NCBI Taxonomy" id="29409"/>
    <lineage>
        <taxon>Bacteria</taxon>
        <taxon>Pseudomonadati</taxon>
        <taxon>Pseudomonadota</taxon>
        <taxon>Alphaproteobacteria</taxon>
        <taxon>Hyphomicrobiales</taxon>
        <taxon>Nitrobacteraceae</taxon>
        <taxon>Rhodoplanes</taxon>
    </lineage>
</organism>
<keyword evidence="11" id="KW-0902">Two-component regulatory system</keyword>
<sequence length="466" mass="48791">MSFAGFRSAMMSLGRALFVAAAAVAVAAGLRVLLGLVLPTDLSFTAMLPAIMVAALAGGPGAGLIATVLGGIVAQWAFVEPYYVFGVPSFTDVGNLIAYGLLAGMVLWAAGVYEKARRRAESNAAAAARLASIVTNSADAIIGFDRSGTVEDWNAGAERLFGYTADEITGRPGAVLLSPVGDGSLPAAPKLLSKDSARFTSVWTDRSGRRIDVAVTTGPVHMPDGEWIGVAAIVRDISREVASEQALREANRRNVLLLSQIHQRMRDSLEIVAALIATCARQLENETGRRQILGLEKRVAAISRIHDHLHRSADFGTVEIGAVLRQVVGDLVGLAGRPADMEIIGEAEVRLRSDLAVPVVFAATELVTNALTHAGCARPIVRVRSGRRNGALVLTVADNGRGVPPGFDPASQRGLGLRLAGAAIERIGGTLALVPSDSGACFEVLVRTAPEPAELVPTDPPRSAEL</sequence>
<dbReference type="Pfam" id="PF07568">
    <property type="entry name" value="HisKA_2"/>
    <property type="match status" value="1"/>
</dbReference>
<keyword evidence="7" id="KW-0547">Nucleotide-binding</keyword>
<reference evidence="17 18" key="1">
    <citation type="submission" date="2017-07" db="EMBL/GenBank/DDBJ databases">
        <title>Draft Genome Sequences of Select Purple Nonsulfur Bacteria.</title>
        <authorList>
            <person name="Lasarre B."/>
            <person name="Mckinlay J.B."/>
        </authorList>
    </citation>
    <scope>NUCLEOTIDE SEQUENCE [LARGE SCALE GENOMIC DNA]</scope>
    <source>
        <strain evidence="17 18">DSM 5909</strain>
    </source>
</reference>
<feature type="transmembrane region" description="Helical" evidence="14">
    <location>
        <begin position="96"/>
        <end position="113"/>
    </location>
</feature>
<dbReference type="SUPFAM" id="SSF55785">
    <property type="entry name" value="PYP-like sensor domain (PAS domain)"/>
    <property type="match status" value="1"/>
</dbReference>
<comment type="caution">
    <text evidence="17">The sequence shown here is derived from an EMBL/GenBank/DDBJ whole genome shotgun (WGS) entry which is preliminary data.</text>
</comment>
<dbReference type="InterPro" id="IPR011495">
    <property type="entry name" value="Sig_transdc_His_kin_sub2_dim/P"/>
</dbReference>
<dbReference type="PROSITE" id="PS50113">
    <property type="entry name" value="PAC"/>
    <property type="match status" value="1"/>
</dbReference>
<dbReference type="GO" id="GO:0016020">
    <property type="term" value="C:membrane"/>
    <property type="evidence" value="ECO:0007669"/>
    <property type="project" value="UniProtKB-SubCell"/>
</dbReference>
<evidence type="ECO:0000256" key="5">
    <source>
        <dbReference type="ARBA" id="ARBA00022679"/>
    </source>
</evidence>
<feature type="transmembrane region" description="Helical" evidence="14">
    <location>
        <begin position="50"/>
        <end position="76"/>
    </location>
</feature>
<accession>A0A327L6N7</accession>
<dbReference type="GO" id="GO:0000160">
    <property type="term" value="P:phosphorelay signal transduction system"/>
    <property type="evidence" value="ECO:0007669"/>
    <property type="project" value="UniProtKB-KW"/>
</dbReference>
<keyword evidence="9" id="KW-0067">ATP-binding</keyword>
<keyword evidence="5" id="KW-0808">Transferase</keyword>
<name>A0A327L6N7_9BRAD</name>
<dbReference type="Gene3D" id="1.20.120.620">
    <property type="entry name" value="Backbone structure of the membrane domain of e. Coli histidine kinase receptor kdpd"/>
    <property type="match status" value="1"/>
</dbReference>
<keyword evidence="6 14" id="KW-0812">Transmembrane</keyword>
<protein>
    <recommendedName>
        <fullName evidence="3">histidine kinase</fullName>
        <ecNumber evidence="3">2.7.13.3</ecNumber>
    </recommendedName>
</protein>
<dbReference type="InterPro" id="IPR013656">
    <property type="entry name" value="PAS_4"/>
</dbReference>
<dbReference type="InterPro" id="IPR038318">
    <property type="entry name" value="KdpD_sf"/>
</dbReference>
<evidence type="ECO:0000313" key="18">
    <source>
        <dbReference type="Proteomes" id="UP000249130"/>
    </source>
</evidence>
<evidence type="ECO:0000256" key="3">
    <source>
        <dbReference type="ARBA" id="ARBA00012438"/>
    </source>
</evidence>
<dbReference type="Proteomes" id="UP000249130">
    <property type="component" value="Unassembled WGS sequence"/>
</dbReference>
<dbReference type="Pfam" id="PF13493">
    <property type="entry name" value="DUF4118"/>
    <property type="match status" value="1"/>
</dbReference>
<dbReference type="InterPro" id="IPR035965">
    <property type="entry name" value="PAS-like_dom_sf"/>
</dbReference>
<evidence type="ECO:0000313" key="17">
    <source>
        <dbReference type="EMBL" id="RAI45725.1"/>
    </source>
</evidence>
<dbReference type="Pfam" id="PF02518">
    <property type="entry name" value="HATPase_c"/>
    <property type="match status" value="1"/>
</dbReference>
<evidence type="ECO:0000259" key="15">
    <source>
        <dbReference type="PROSITE" id="PS50112"/>
    </source>
</evidence>
<evidence type="ECO:0000256" key="7">
    <source>
        <dbReference type="ARBA" id="ARBA00022741"/>
    </source>
</evidence>
<dbReference type="InterPro" id="IPR003594">
    <property type="entry name" value="HATPase_dom"/>
</dbReference>
<evidence type="ECO:0000256" key="12">
    <source>
        <dbReference type="ARBA" id="ARBA00023026"/>
    </source>
</evidence>
<dbReference type="Pfam" id="PF08448">
    <property type="entry name" value="PAS_4"/>
    <property type="match status" value="1"/>
</dbReference>
<feature type="domain" description="PAS" evidence="15">
    <location>
        <begin position="126"/>
        <end position="171"/>
    </location>
</feature>
<dbReference type="EC" id="2.7.13.3" evidence="3"/>
<dbReference type="InterPro" id="IPR000014">
    <property type="entry name" value="PAS"/>
</dbReference>
<dbReference type="GO" id="GO:0005524">
    <property type="term" value="F:ATP binding"/>
    <property type="evidence" value="ECO:0007669"/>
    <property type="project" value="UniProtKB-KW"/>
</dbReference>
<dbReference type="PANTHER" id="PTHR41523:SF8">
    <property type="entry name" value="ETHYLENE RESPONSE SENSOR PROTEIN"/>
    <property type="match status" value="1"/>
</dbReference>